<name>A0A8H3EA30_9AGAM</name>
<evidence type="ECO:0000256" key="2">
    <source>
        <dbReference type="ARBA" id="ARBA00005228"/>
    </source>
</evidence>
<keyword evidence="6 7" id="KW-0720">Serine protease</keyword>
<dbReference type="Gene3D" id="3.40.50.1820">
    <property type="entry name" value="alpha/beta hydrolase"/>
    <property type="match status" value="1"/>
</dbReference>
<keyword evidence="4 7" id="KW-0645">Protease</keyword>
<dbReference type="PRINTS" id="PR00862">
    <property type="entry name" value="PROLIGOPTASE"/>
</dbReference>
<comment type="catalytic activity">
    <reaction evidence="1">
        <text>Hydrolysis of Pro-|-Xaa &gt;&gt; Ala-|-Xaa in oligopeptides.</text>
        <dbReference type="EC" id="3.4.21.26"/>
    </reaction>
</comment>
<feature type="domain" description="Peptidase S9A N-terminal" evidence="9">
    <location>
        <begin position="41"/>
        <end position="509"/>
    </location>
</feature>
<dbReference type="GO" id="GO:0005829">
    <property type="term" value="C:cytosol"/>
    <property type="evidence" value="ECO:0007669"/>
    <property type="project" value="TreeGrafter"/>
</dbReference>
<dbReference type="InterPro" id="IPR051167">
    <property type="entry name" value="Prolyl_oligopep/macrocyclase"/>
</dbReference>
<dbReference type="EC" id="3.4.21.-" evidence="7"/>
<keyword evidence="5 7" id="KW-0378">Hydrolase</keyword>
<comment type="subunit">
    <text evidence="3">Monomer.</text>
</comment>
<feature type="domain" description="Peptidase S9 prolyl oligopeptidase catalytic" evidence="8">
    <location>
        <begin position="629"/>
        <end position="838"/>
    </location>
</feature>
<sequence length="847" mass="95367">MLIYKTSLRLLGIRHPHCPAVYLHTHSISSKMTMMSTLRYPDVERKEHQDTYASKKAGSVVVSDHYRWLEGKGPEVDAFVEQQVDLTSTFIKAIPERNKLEDLIRKSSNYPKFSAPTFCRDGRYYWNYNSGLQAQYVLFRSLDDQLPDFNDDKDIPAGEVFFDPNLLANDGTAALSTSAFSKTGKYFAYGISLSGSDFFTIYVRETSVPFPSPKFSGQTRDGGAGRMDDEIKYVKFSSIVWSPDDAGFFYQRYPARASHAEAVDAAGTEIEEDKFAKLYYHRLGTLQDDDILVMEDDDHPSYMWGAQVTSPDGRYLIIYVSRDTARVRHFDKHSHIAPKLLIIQQQNLLWITDLEDQANPIGPNMKWIKLINEWDASYSVLANDGPRFYIKTNKNAPNYRVMTIDISNEERVKSLSFTPFIDEDPKAPIEQIRAINQDTWAVVYSRDVKDELYLFNKEGKRVKRLASDHIGVLSISGRRDFHRLFVTASGFTNPGVVYHYDFTHKTEYPYEPGFVAVTHTDGMQTPMPRPEAETVDVLGDKLLETVLDTDKAQDGEWKMWQATKLNGLSLDEFKAEQVKYKSKDGTTVPMFIVSHKDAKRDGTAPAIQYGYGGFSISISPFFSASMLTAIKAFGGILAVPNIRGGAEYGETWHLAGTRENKPNVFDDFIAATQYLVDNKYAGPGKVIINGGSNGGLLVAACVNRAPEHTFGAAIAEVGVLDYLRFPLFTIGKAWTSDYGDPSNPEDFDFMYPISPYHNVDKGSKVLPPMLLLTADHDDRVVPLHSFKHIAEIQYQKPTNPHPLLIRIDVKSGHGAGKSTEKRIIEAADKWSFAAHTMGLKMRHVDST</sequence>
<proteinExistence type="inferred from homology"/>
<evidence type="ECO:0000259" key="8">
    <source>
        <dbReference type="Pfam" id="PF00326"/>
    </source>
</evidence>
<reference evidence="10" key="1">
    <citation type="submission" date="2021-01" db="EMBL/GenBank/DDBJ databases">
        <authorList>
            <person name="Kaushik A."/>
        </authorList>
    </citation>
    <scope>NUCLEOTIDE SEQUENCE</scope>
    <source>
        <strain evidence="10">AG5</strain>
    </source>
</reference>
<dbReference type="PANTHER" id="PTHR42881:SF2">
    <property type="entry name" value="PROLYL ENDOPEPTIDASE"/>
    <property type="match status" value="1"/>
</dbReference>
<comment type="similarity">
    <text evidence="2 7">Belongs to the peptidase S9A family.</text>
</comment>
<organism evidence="10 11">
    <name type="scientific">Rhizoctonia solani</name>
    <dbReference type="NCBI Taxonomy" id="456999"/>
    <lineage>
        <taxon>Eukaryota</taxon>
        <taxon>Fungi</taxon>
        <taxon>Dikarya</taxon>
        <taxon>Basidiomycota</taxon>
        <taxon>Agaricomycotina</taxon>
        <taxon>Agaricomycetes</taxon>
        <taxon>Cantharellales</taxon>
        <taxon>Ceratobasidiaceae</taxon>
        <taxon>Rhizoctonia</taxon>
    </lineage>
</organism>
<dbReference type="GO" id="GO:0006508">
    <property type="term" value="P:proteolysis"/>
    <property type="evidence" value="ECO:0007669"/>
    <property type="project" value="UniProtKB-KW"/>
</dbReference>
<evidence type="ECO:0000256" key="5">
    <source>
        <dbReference type="ARBA" id="ARBA00022801"/>
    </source>
</evidence>
<dbReference type="FunFam" id="3.40.50.1820:FF:000005">
    <property type="entry name" value="Prolyl endopeptidase"/>
    <property type="match status" value="1"/>
</dbReference>
<accession>A0A8H3EA30</accession>
<evidence type="ECO:0000256" key="6">
    <source>
        <dbReference type="ARBA" id="ARBA00022825"/>
    </source>
</evidence>
<evidence type="ECO:0000259" key="9">
    <source>
        <dbReference type="Pfam" id="PF02897"/>
    </source>
</evidence>
<dbReference type="SUPFAM" id="SSF50993">
    <property type="entry name" value="Peptidase/esterase 'gauge' domain"/>
    <property type="match status" value="1"/>
</dbReference>
<evidence type="ECO:0000313" key="10">
    <source>
        <dbReference type="EMBL" id="CAE7216615.1"/>
    </source>
</evidence>
<dbReference type="GO" id="GO:0070012">
    <property type="term" value="F:oligopeptidase activity"/>
    <property type="evidence" value="ECO:0007669"/>
    <property type="project" value="TreeGrafter"/>
</dbReference>
<gene>
    <name evidence="10" type="ORF">RDB_LOCUS160699</name>
</gene>
<dbReference type="GO" id="GO:0004252">
    <property type="term" value="F:serine-type endopeptidase activity"/>
    <property type="evidence" value="ECO:0007669"/>
    <property type="project" value="UniProtKB-UniRule"/>
</dbReference>
<dbReference type="Pfam" id="PF02897">
    <property type="entry name" value="Peptidase_S9_N"/>
    <property type="match status" value="1"/>
</dbReference>
<evidence type="ECO:0000256" key="3">
    <source>
        <dbReference type="ARBA" id="ARBA00011245"/>
    </source>
</evidence>
<dbReference type="Proteomes" id="UP000663827">
    <property type="component" value="Unassembled WGS sequence"/>
</dbReference>
<dbReference type="PROSITE" id="PS00708">
    <property type="entry name" value="PRO_ENDOPEP_SER"/>
    <property type="match status" value="1"/>
</dbReference>
<dbReference type="InterPro" id="IPR001375">
    <property type="entry name" value="Peptidase_S9_cat"/>
</dbReference>
<evidence type="ECO:0000256" key="4">
    <source>
        <dbReference type="ARBA" id="ARBA00022670"/>
    </source>
</evidence>
<evidence type="ECO:0000313" key="11">
    <source>
        <dbReference type="Proteomes" id="UP000663827"/>
    </source>
</evidence>
<dbReference type="EMBL" id="CAJNJQ010005126">
    <property type="protein sequence ID" value="CAE7216615.1"/>
    <property type="molecule type" value="Genomic_DNA"/>
</dbReference>
<evidence type="ECO:0000256" key="1">
    <source>
        <dbReference type="ARBA" id="ARBA00001070"/>
    </source>
</evidence>
<dbReference type="InterPro" id="IPR023302">
    <property type="entry name" value="Pept_S9A_N"/>
</dbReference>
<evidence type="ECO:0000256" key="7">
    <source>
        <dbReference type="RuleBase" id="RU368024"/>
    </source>
</evidence>
<dbReference type="SUPFAM" id="SSF53474">
    <property type="entry name" value="alpha/beta-Hydrolases"/>
    <property type="match status" value="1"/>
</dbReference>
<dbReference type="AlphaFoldDB" id="A0A8H3EA30"/>
<dbReference type="PANTHER" id="PTHR42881">
    <property type="entry name" value="PROLYL ENDOPEPTIDASE"/>
    <property type="match status" value="1"/>
</dbReference>
<dbReference type="Gene3D" id="2.130.10.120">
    <property type="entry name" value="Prolyl oligopeptidase, N-terminal domain"/>
    <property type="match status" value="1"/>
</dbReference>
<dbReference type="InterPro" id="IPR002471">
    <property type="entry name" value="Pept_S9_AS"/>
</dbReference>
<dbReference type="InterPro" id="IPR029058">
    <property type="entry name" value="AB_hydrolase_fold"/>
</dbReference>
<dbReference type="InterPro" id="IPR002470">
    <property type="entry name" value="Peptidase_S9A"/>
</dbReference>
<protein>
    <recommendedName>
        <fullName evidence="7">Prolyl endopeptidase</fullName>
        <ecNumber evidence="7">3.4.21.-</ecNumber>
    </recommendedName>
</protein>
<dbReference type="Pfam" id="PF00326">
    <property type="entry name" value="Peptidase_S9"/>
    <property type="match status" value="1"/>
</dbReference>
<comment type="caution">
    <text evidence="10">The sequence shown here is derived from an EMBL/GenBank/DDBJ whole genome shotgun (WGS) entry which is preliminary data.</text>
</comment>